<evidence type="ECO:0000256" key="1">
    <source>
        <dbReference type="SAM" id="MobiDB-lite"/>
    </source>
</evidence>
<sequence length="84" mass="9971">MRYRRTRLRTIIITLHRSVVWAVAIRLFHCISTRMCRLMVQRWQDLLRHCCFLPSKCVTISNGNSNWWNSNGRDRSNSSSSGRC</sequence>
<dbReference type="EMBL" id="GGFK01015009">
    <property type="protein sequence ID" value="MBW48330.1"/>
    <property type="molecule type" value="Transcribed_RNA"/>
</dbReference>
<dbReference type="AlphaFoldDB" id="A0A2M4B5R1"/>
<organism evidence="2">
    <name type="scientific">Anopheles triannulatus</name>
    <dbReference type="NCBI Taxonomy" id="58253"/>
    <lineage>
        <taxon>Eukaryota</taxon>
        <taxon>Metazoa</taxon>
        <taxon>Ecdysozoa</taxon>
        <taxon>Arthropoda</taxon>
        <taxon>Hexapoda</taxon>
        <taxon>Insecta</taxon>
        <taxon>Pterygota</taxon>
        <taxon>Neoptera</taxon>
        <taxon>Endopterygota</taxon>
        <taxon>Diptera</taxon>
        <taxon>Nematocera</taxon>
        <taxon>Culicoidea</taxon>
        <taxon>Culicidae</taxon>
        <taxon>Anophelinae</taxon>
        <taxon>Anopheles</taxon>
    </lineage>
</organism>
<accession>A0A2M4B5R1</accession>
<reference evidence="2" key="1">
    <citation type="submission" date="2018-01" db="EMBL/GenBank/DDBJ databases">
        <title>An insight into the sialome of Amazonian anophelines.</title>
        <authorList>
            <person name="Ribeiro J.M."/>
            <person name="Scarpassa V."/>
            <person name="Calvo E."/>
        </authorList>
    </citation>
    <scope>NUCLEOTIDE SEQUENCE</scope>
    <source>
        <tissue evidence="2">Salivary glands</tissue>
    </source>
</reference>
<protein>
    <submittedName>
        <fullName evidence="2">Putative secreted protein</fullName>
    </submittedName>
</protein>
<proteinExistence type="predicted"/>
<feature type="region of interest" description="Disordered" evidence="1">
    <location>
        <begin position="64"/>
        <end position="84"/>
    </location>
</feature>
<evidence type="ECO:0000313" key="2">
    <source>
        <dbReference type="EMBL" id="MBW48330.1"/>
    </source>
</evidence>
<name>A0A2M4B5R1_9DIPT</name>